<sequence length="188" mass="20479">MASPLEIIVGHLKNGDIVGFPTDTVYGCGVSVKDAEGARVVNDFKHRDSNQPVQWLIANKSDIDFYAKDVPDYARELMDENWPGGYSFIFKASENVPENFLCGLDTIAFRMPKCACARKVITALGCPIAASSANFTGDEPPQFKDDVAPEFMDALPYALTCLHGQCHDATGIPSTIIDCTGDEPKTIR</sequence>
<keyword evidence="4" id="KW-0963">Cytoplasm</keyword>
<evidence type="ECO:0000313" key="14">
    <source>
        <dbReference type="Proteomes" id="UP001168575"/>
    </source>
</evidence>
<evidence type="ECO:0000256" key="9">
    <source>
        <dbReference type="ARBA" id="ARBA00022840"/>
    </source>
</evidence>
<comment type="catalytic activity">
    <reaction evidence="11">
        <text>L-threonine + hydrogencarbonate + ATP = L-threonylcarbamoyladenylate + diphosphate + H2O</text>
        <dbReference type="Rhea" id="RHEA:36407"/>
        <dbReference type="ChEBI" id="CHEBI:15377"/>
        <dbReference type="ChEBI" id="CHEBI:17544"/>
        <dbReference type="ChEBI" id="CHEBI:30616"/>
        <dbReference type="ChEBI" id="CHEBI:33019"/>
        <dbReference type="ChEBI" id="CHEBI:57926"/>
        <dbReference type="ChEBI" id="CHEBI:73682"/>
        <dbReference type="EC" id="2.7.7.87"/>
    </reaction>
</comment>
<keyword evidence="9" id="KW-0067">ATP-binding</keyword>
<name>A0AA43U9T5_9ACTN</name>
<dbReference type="PROSITE" id="PS51163">
    <property type="entry name" value="YRDC"/>
    <property type="match status" value="1"/>
</dbReference>
<evidence type="ECO:0000256" key="4">
    <source>
        <dbReference type="ARBA" id="ARBA00022490"/>
    </source>
</evidence>
<keyword evidence="8" id="KW-0547">Nucleotide-binding</keyword>
<dbReference type="GO" id="GO:0005524">
    <property type="term" value="F:ATP binding"/>
    <property type="evidence" value="ECO:0007669"/>
    <property type="project" value="UniProtKB-KW"/>
</dbReference>
<dbReference type="GO" id="GO:0003725">
    <property type="term" value="F:double-stranded RNA binding"/>
    <property type="evidence" value="ECO:0007669"/>
    <property type="project" value="InterPro"/>
</dbReference>
<evidence type="ECO:0000256" key="6">
    <source>
        <dbReference type="ARBA" id="ARBA00022694"/>
    </source>
</evidence>
<comment type="caution">
    <text evidence="13">The sequence shown here is derived from an EMBL/GenBank/DDBJ whole genome shotgun (WGS) entry which is preliminary data.</text>
</comment>
<evidence type="ECO:0000256" key="5">
    <source>
        <dbReference type="ARBA" id="ARBA00022679"/>
    </source>
</evidence>
<reference evidence="13" key="1">
    <citation type="submission" date="2023-07" db="EMBL/GenBank/DDBJ databases">
        <title>Between Cages and Wild: Unraveling the Impact of Captivity on Animal Microbiomes and Antimicrobial Resistance.</title>
        <authorList>
            <person name="Schmartz G.P."/>
            <person name="Rehner J."/>
            <person name="Schuff M.J."/>
            <person name="Becker S.L."/>
            <person name="Kravczyk M."/>
            <person name="Gurevich A."/>
            <person name="Francke R."/>
            <person name="Mueller R."/>
            <person name="Keller V."/>
            <person name="Keller A."/>
        </authorList>
    </citation>
    <scope>NUCLEOTIDE SEQUENCE</scope>
    <source>
        <strain evidence="13">S12M_St_49</strain>
    </source>
</reference>
<keyword evidence="14" id="KW-1185">Reference proteome</keyword>
<dbReference type="AlphaFoldDB" id="A0AA43U9T5"/>
<evidence type="ECO:0000256" key="7">
    <source>
        <dbReference type="ARBA" id="ARBA00022695"/>
    </source>
</evidence>
<evidence type="ECO:0000256" key="11">
    <source>
        <dbReference type="ARBA" id="ARBA00048366"/>
    </source>
</evidence>
<dbReference type="Gene3D" id="3.90.870.10">
    <property type="entry name" value="DHBP synthase"/>
    <property type="match status" value="1"/>
</dbReference>
<dbReference type="PANTHER" id="PTHR17490">
    <property type="entry name" value="SUA5"/>
    <property type="match status" value="1"/>
</dbReference>
<dbReference type="PANTHER" id="PTHR17490:SF16">
    <property type="entry name" value="THREONYLCARBAMOYL-AMP SYNTHASE"/>
    <property type="match status" value="1"/>
</dbReference>
<evidence type="ECO:0000256" key="2">
    <source>
        <dbReference type="ARBA" id="ARBA00007663"/>
    </source>
</evidence>
<comment type="subcellular location">
    <subcellularLocation>
        <location evidence="1">Cytoplasm</location>
    </subcellularLocation>
</comment>
<keyword evidence="7 13" id="KW-0548">Nucleotidyltransferase</keyword>
<evidence type="ECO:0000256" key="10">
    <source>
        <dbReference type="ARBA" id="ARBA00029774"/>
    </source>
</evidence>
<dbReference type="GO" id="GO:0005737">
    <property type="term" value="C:cytoplasm"/>
    <property type="evidence" value="ECO:0007669"/>
    <property type="project" value="UniProtKB-SubCell"/>
</dbReference>
<dbReference type="InterPro" id="IPR017945">
    <property type="entry name" value="DHBP_synth_RibB-like_a/b_dom"/>
</dbReference>
<dbReference type="InterPro" id="IPR050156">
    <property type="entry name" value="TC-AMP_synthase_SUA5"/>
</dbReference>
<dbReference type="InterPro" id="IPR006070">
    <property type="entry name" value="Sua5-like_dom"/>
</dbReference>
<comment type="similarity">
    <text evidence="2">Belongs to the SUA5 family.</text>
</comment>
<protein>
    <recommendedName>
        <fullName evidence="10">L-threonylcarbamoyladenylate synthase</fullName>
        <ecNumber evidence="3">2.7.7.87</ecNumber>
    </recommendedName>
    <alternativeName>
        <fullName evidence="10">L-threonylcarbamoyladenylate synthase</fullName>
    </alternativeName>
</protein>
<dbReference type="GO" id="GO:0061710">
    <property type="term" value="F:L-threonylcarbamoyladenylate synthase"/>
    <property type="evidence" value="ECO:0007669"/>
    <property type="project" value="UniProtKB-EC"/>
</dbReference>
<accession>A0AA43U9T5</accession>
<keyword evidence="6" id="KW-0819">tRNA processing</keyword>
<dbReference type="GO" id="GO:0008033">
    <property type="term" value="P:tRNA processing"/>
    <property type="evidence" value="ECO:0007669"/>
    <property type="project" value="UniProtKB-KW"/>
</dbReference>
<dbReference type="NCBIfam" id="TIGR00057">
    <property type="entry name" value="L-threonylcarbamoyladenylate synthase"/>
    <property type="match status" value="1"/>
</dbReference>
<evidence type="ECO:0000313" key="13">
    <source>
        <dbReference type="EMBL" id="MDO4841391.1"/>
    </source>
</evidence>
<proteinExistence type="inferred from homology"/>
<dbReference type="Proteomes" id="UP001168575">
    <property type="component" value="Unassembled WGS sequence"/>
</dbReference>
<evidence type="ECO:0000256" key="1">
    <source>
        <dbReference type="ARBA" id="ARBA00004496"/>
    </source>
</evidence>
<dbReference type="EC" id="2.7.7.87" evidence="3"/>
<evidence type="ECO:0000256" key="3">
    <source>
        <dbReference type="ARBA" id="ARBA00012584"/>
    </source>
</evidence>
<organism evidence="13 14">
    <name type="scientific">Phoenicibacter congonensis</name>
    <dbReference type="NCBI Taxonomy" id="1944646"/>
    <lineage>
        <taxon>Bacteria</taxon>
        <taxon>Bacillati</taxon>
        <taxon>Actinomycetota</taxon>
        <taxon>Coriobacteriia</taxon>
        <taxon>Eggerthellales</taxon>
        <taxon>Eggerthellaceae</taxon>
        <taxon>Phoenicibacter</taxon>
    </lineage>
</organism>
<evidence type="ECO:0000259" key="12">
    <source>
        <dbReference type="PROSITE" id="PS51163"/>
    </source>
</evidence>
<dbReference type="EMBL" id="JAUMVS010000014">
    <property type="protein sequence ID" value="MDO4841391.1"/>
    <property type="molecule type" value="Genomic_DNA"/>
</dbReference>
<dbReference type="GO" id="GO:0000049">
    <property type="term" value="F:tRNA binding"/>
    <property type="evidence" value="ECO:0007669"/>
    <property type="project" value="TreeGrafter"/>
</dbReference>
<keyword evidence="5 13" id="KW-0808">Transferase</keyword>
<dbReference type="SUPFAM" id="SSF55821">
    <property type="entry name" value="YrdC/RibB"/>
    <property type="match status" value="1"/>
</dbReference>
<evidence type="ECO:0000256" key="8">
    <source>
        <dbReference type="ARBA" id="ARBA00022741"/>
    </source>
</evidence>
<gene>
    <name evidence="13" type="ORF">Q3982_01785</name>
</gene>
<dbReference type="Pfam" id="PF01300">
    <property type="entry name" value="Sua5_yciO_yrdC"/>
    <property type="match status" value="1"/>
</dbReference>
<feature type="domain" description="YrdC-like" evidence="12">
    <location>
        <begin position="2"/>
        <end position="188"/>
    </location>
</feature>
<dbReference type="GO" id="GO:0006450">
    <property type="term" value="P:regulation of translational fidelity"/>
    <property type="evidence" value="ECO:0007669"/>
    <property type="project" value="TreeGrafter"/>
</dbReference>